<sequence length="34" mass="3559">MISCKGVPEGSQALSGISRADLISSSFFLTLVPF</sequence>
<name>A0A0E9WF02_ANGAN</name>
<dbReference type="AlphaFoldDB" id="A0A0E9WF02"/>
<protein>
    <submittedName>
        <fullName evidence="1">Uncharacterized protein</fullName>
    </submittedName>
</protein>
<evidence type="ECO:0000313" key="1">
    <source>
        <dbReference type="EMBL" id="JAH88964.1"/>
    </source>
</evidence>
<organism evidence="1">
    <name type="scientific">Anguilla anguilla</name>
    <name type="common">European freshwater eel</name>
    <name type="synonym">Muraena anguilla</name>
    <dbReference type="NCBI Taxonomy" id="7936"/>
    <lineage>
        <taxon>Eukaryota</taxon>
        <taxon>Metazoa</taxon>
        <taxon>Chordata</taxon>
        <taxon>Craniata</taxon>
        <taxon>Vertebrata</taxon>
        <taxon>Euteleostomi</taxon>
        <taxon>Actinopterygii</taxon>
        <taxon>Neopterygii</taxon>
        <taxon>Teleostei</taxon>
        <taxon>Anguilliformes</taxon>
        <taxon>Anguillidae</taxon>
        <taxon>Anguilla</taxon>
    </lineage>
</organism>
<reference evidence="1" key="2">
    <citation type="journal article" date="2015" name="Fish Shellfish Immunol.">
        <title>Early steps in the European eel (Anguilla anguilla)-Vibrio vulnificus interaction in the gills: Role of the RtxA13 toxin.</title>
        <authorList>
            <person name="Callol A."/>
            <person name="Pajuelo D."/>
            <person name="Ebbesson L."/>
            <person name="Teles M."/>
            <person name="MacKenzie S."/>
            <person name="Amaro C."/>
        </authorList>
    </citation>
    <scope>NUCLEOTIDE SEQUENCE</scope>
</reference>
<proteinExistence type="predicted"/>
<accession>A0A0E9WF02</accession>
<dbReference type="EMBL" id="GBXM01019613">
    <property type="protein sequence ID" value="JAH88964.1"/>
    <property type="molecule type" value="Transcribed_RNA"/>
</dbReference>
<reference evidence="1" key="1">
    <citation type="submission" date="2014-11" db="EMBL/GenBank/DDBJ databases">
        <authorList>
            <person name="Amaro Gonzalez C."/>
        </authorList>
    </citation>
    <scope>NUCLEOTIDE SEQUENCE</scope>
</reference>